<keyword evidence="2" id="KW-1185">Reference proteome</keyword>
<evidence type="ECO:0000313" key="2">
    <source>
        <dbReference type="Proteomes" id="UP000232707"/>
    </source>
</evidence>
<dbReference type="RefSeq" id="YP_009506142.1">
    <property type="nucleotide sequence ID" value="NC_038375.1"/>
</dbReference>
<dbReference type="EMBL" id="KU752557">
    <property type="protein sequence ID" value="AOW41411.1"/>
    <property type="molecule type" value="Genomic_DNA"/>
</dbReference>
<dbReference type="GeneID" id="37616947"/>
<dbReference type="KEGG" id="vg:37616947"/>
<accession>A0A1D8QL87</accession>
<sequence>MFKWWSCSSVPSKAIHKRRVCPAYFTRRKLHLPMELVEYLCQYMDTNTLSNFVKASWPNGEESENLIR</sequence>
<evidence type="ECO:0000313" key="1">
    <source>
        <dbReference type="EMBL" id="AOW41411.1"/>
    </source>
</evidence>
<organism evidence="1 2">
    <name type="scientific">Trichoplusia ni granulovirus LBIV-12</name>
    <dbReference type="NCBI Taxonomy" id="1916701"/>
    <lineage>
        <taxon>Viruses</taxon>
        <taxon>Viruses incertae sedis</taxon>
        <taxon>Naldaviricetes</taxon>
        <taxon>Lefavirales</taxon>
        <taxon>Baculoviridae</taxon>
        <taxon>Betabaculovirus</taxon>
        <taxon>Betabaculovirus trini</taxon>
    </lineage>
</organism>
<reference evidence="1 2" key="1">
    <citation type="submission" date="2016-02" db="EMBL/GenBank/DDBJ databases">
        <title>Genome sequence of a new Betabaculovirus TnGV isolated from the cabagge looper Trichoplusia ni (Lepidoptera: Noctuidae).</title>
        <authorList>
            <person name="Del Rincon-Castro M.C."/>
            <person name="Bivian-Hernandez Mdl.A."/>
            <person name="Lopez-Tlacomulco J.J."/>
            <person name="Ibarra J.E."/>
        </authorList>
    </citation>
    <scope>NUCLEOTIDE SEQUENCE [LARGE SCALE GENOMIC DNA]</scope>
    <source>
        <strain evidence="1">LBIV-12</strain>
    </source>
</reference>
<dbReference type="Proteomes" id="UP000232707">
    <property type="component" value="Segment"/>
</dbReference>
<protein>
    <submittedName>
        <fullName evidence="1">Rlp</fullName>
    </submittedName>
</protein>
<proteinExistence type="predicted"/>
<name>A0A1D8QL87_GVTN</name>